<dbReference type="Proteomes" id="UP000243686">
    <property type="component" value="Unassembled WGS sequence"/>
</dbReference>
<dbReference type="EMBL" id="KV895286">
    <property type="protein sequence ID" value="OON17491.1"/>
    <property type="molecule type" value="Genomic_DNA"/>
</dbReference>
<name>A0A1S8WSY6_OPIVI</name>
<sequence>MNTLRQPYGVGVLTLCREMMSCCQDRVLSNTAKLQADLREYMNKQTATIEAGRVCRRFEDKLTVSDQKARSKGKDPTTSQRYLRSQKEFEAVSFLA</sequence>
<dbReference type="AlphaFoldDB" id="A0A1S8WSY6"/>
<proteinExistence type="predicted"/>
<gene>
    <name evidence="1" type="ORF">X801_06669</name>
</gene>
<reference evidence="1 2" key="1">
    <citation type="submission" date="2015-03" db="EMBL/GenBank/DDBJ databases">
        <title>Draft genome of the nematode, Opisthorchis viverrini.</title>
        <authorList>
            <person name="Mitreva M."/>
        </authorList>
    </citation>
    <scope>NUCLEOTIDE SEQUENCE [LARGE SCALE GENOMIC DNA]</scope>
    <source>
        <strain evidence="1">Khon Kaen</strain>
    </source>
</reference>
<keyword evidence="2" id="KW-1185">Reference proteome</keyword>
<protein>
    <submittedName>
        <fullName evidence="1">Uncharacterized protein</fullName>
    </submittedName>
</protein>
<accession>A0A1S8WSY6</accession>
<evidence type="ECO:0000313" key="1">
    <source>
        <dbReference type="EMBL" id="OON17491.1"/>
    </source>
</evidence>
<evidence type="ECO:0000313" key="2">
    <source>
        <dbReference type="Proteomes" id="UP000243686"/>
    </source>
</evidence>
<organism evidence="1 2">
    <name type="scientific">Opisthorchis viverrini</name>
    <name type="common">Southeast Asian liver fluke</name>
    <dbReference type="NCBI Taxonomy" id="6198"/>
    <lineage>
        <taxon>Eukaryota</taxon>
        <taxon>Metazoa</taxon>
        <taxon>Spiralia</taxon>
        <taxon>Lophotrochozoa</taxon>
        <taxon>Platyhelminthes</taxon>
        <taxon>Trematoda</taxon>
        <taxon>Digenea</taxon>
        <taxon>Opisthorchiida</taxon>
        <taxon>Opisthorchiata</taxon>
        <taxon>Opisthorchiidae</taxon>
        <taxon>Opisthorchis</taxon>
    </lineage>
</organism>